<reference evidence="1 2" key="1">
    <citation type="submission" date="2015-01" db="EMBL/GenBank/DDBJ databases">
        <title>Evolution of Trichinella species and genotypes.</title>
        <authorList>
            <person name="Korhonen P.K."/>
            <person name="Edoardo P."/>
            <person name="Giuseppe L.R."/>
            <person name="Gasser R.B."/>
        </authorList>
    </citation>
    <scope>NUCLEOTIDE SEQUENCE [LARGE SCALE GENOMIC DNA]</scope>
    <source>
        <strain evidence="1">ISS1980</strain>
    </source>
</reference>
<evidence type="ECO:0000313" key="1">
    <source>
        <dbReference type="EMBL" id="KRZ80731.1"/>
    </source>
</evidence>
<comment type="caution">
    <text evidence="1">The sequence shown here is derived from an EMBL/GenBank/DDBJ whole genome shotgun (WGS) entry which is preliminary data.</text>
</comment>
<sequence length="67" mass="7852">MPMAKYKMLLRNSLAKSSEINPYYYIFLNLYLPKNPTVIASKQQIQIHKLLMISAMLPLNYAVELYN</sequence>
<proteinExistence type="predicted"/>
<dbReference type="AlphaFoldDB" id="A0A0V1N9Q3"/>
<evidence type="ECO:0000313" key="2">
    <source>
        <dbReference type="Proteomes" id="UP000054843"/>
    </source>
</evidence>
<organism evidence="1 2">
    <name type="scientific">Trichinella papuae</name>
    <dbReference type="NCBI Taxonomy" id="268474"/>
    <lineage>
        <taxon>Eukaryota</taxon>
        <taxon>Metazoa</taxon>
        <taxon>Ecdysozoa</taxon>
        <taxon>Nematoda</taxon>
        <taxon>Enoplea</taxon>
        <taxon>Dorylaimia</taxon>
        <taxon>Trichinellida</taxon>
        <taxon>Trichinellidae</taxon>
        <taxon>Trichinella</taxon>
    </lineage>
</organism>
<dbReference type="EMBL" id="JYDO01000001">
    <property type="protein sequence ID" value="KRZ80731.1"/>
    <property type="molecule type" value="Genomic_DNA"/>
</dbReference>
<dbReference type="Proteomes" id="UP000054843">
    <property type="component" value="Unassembled WGS sequence"/>
</dbReference>
<protein>
    <submittedName>
        <fullName evidence="1">Uncharacterized protein</fullName>
    </submittedName>
</protein>
<gene>
    <name evidence="1" type="ORF">T10_4352</name>
</gene>
<keyword evidence="2" id="KW-1185">Reference proteome</keyword>
<name>A0A0V1N9Q3_9BILA</name>
<accession>A0A0V1N9Q3</accession>